<dbReference type="GO" id="GO:0009231">
    <property type="term" value="P:riboflavin biosynthetic process"/>
    <property type="evidence" value="ECO:0007669"/>
    <property type="project" value="InterPro"/>
</dbReference>
<dbReference type="InterPro" id="IPR050765">
    <property type="entry name" value="Riboflavin_Biosynth_HTPR"/>
</dbReference>
<reference evidence="2" key="1">
    <citation type="submission" date="2021-01" db="EMBL/GenBank/DDBJ databases">
        <title>Whole genome shotgun sequence of Actinoplanes nipponensis NBRC 14063.</title>
        <authorList>
            <person name="Komaki H."/>
            <person name="Tamura T."/>
        </authorList>
    </citation>
    <scope>NUCLEOTIDE SEQUENCE</scope>
    <source>
        <strain evidence="2">NBRC 14063</strain>
    </source>
</reference>
<evidence type="ECO:0000313" key="2">
    <source>
        <dbReference type="EMBL" id="GIE50557.1"/>
    </source>
</evidence>
<dbReference type="Pfam" id="PF01872">
    <property type="entry name" value="RibD_C"/>
    <property type="match status" value="1"/>
</dbReference>
<dbReference type="EMBL" id="BOMQ01000051">
    <property type="protein sequence ID" value="GIE50557.1"/>
    <property type="molecule type" value="Genomic_DNA"/>
</dbReference>
<dbReference type="AlphaFoldDB" id="A0A919MN36"/>
<evidence type="ECO:0000313" key="3">
    <source>
        <dbReference type="Proteomes" id="UP000647172"/>
    </source>
</evidence>
<dbReference type="GO" id="GO:0008703">
    <property type="term" value="F:5-amino-6-(5-phosphoribosylamino)uracil reductase activity"/>
    <property type="evidence" value="ECO:0007669"/>
    <property type="project" value="InterPro"/>
</dbReference>
<comment type="caution">
    <text evidence="2">The sequence shown here is derived from an EMBL/GenBank/DDBJ whole genome shotgun (WGS) entry which is preliminary data.</text>
</comment>
<organism evidence="2 3">
    <name type="scientific">Actinoplanes nipponensis</name>
    <dbReference type="NCBI Taxonomy" id="135950"/>
    <lineage>
        <taxon>Bacteria</taxon>
        <taxon>Bacillati</taxon>
        <taxon>Actinomycetota</taxon>
        <taxon>Actinomycetes</taxon>
        <taxon>Micromonosporales</taxon>
        <taxon>Micromonosporaceae</taxon>
        <taxon>Actinoplanes</taxon>
    </lineage>
</organism>
<accession>A0A919MN36</accession>
<gene>
    <name evidence="2" type="ORF">Ani05nite_40910</name>
</gene>
<dbReference type="Proteomes" id="UP000647172">
    <property type="component" value="Unassembled WGS sequence"/>
</dbReference>
<keyword evidence="3" id="KW-1185">Reference proteome</keyword>
<dbReference type="Gene3D" id="3.40.430.10">
    <property type="entry name" value="Dihydrofolate Reductase, subunit A"/>
    <property type="match status" value="1"/>
</dbReference>
<sequence>MVRPAAGLGSGCRIRRGSFVDQVETAVLWSPGTGSHKAARYWRGDGVGKLIYVTNVSLDGYIKDGNGAFDWLPVDDEVFAFTTDLLRSVGTFLYGRRLYEAMAVWETDTALAAQSDLMADFASTWQAASKVVYSATLPAVSTAGTRLERRFDPAAVHELKATTGRDLTVGGADLAAQAFRAGLVDECRLLILPVVVGGGKPGLPTGMRADLELLDERRFRNGVVHLSYRPRTSGHRHAAVVMDAARRPGG</sequence>
<protein>
    <recommendedName>
        <fullName evidence="1">Bacterial bifunctional deaminase-reductase C-terminal domain-containing protein</fullName>
    </recommendedName>
</protein>
<dbReference type="SUPFAM" id="SSF53597">
    <property type="entry name" value="Dihydrofolate reductase-like"/>
    <property type="match status" value="1"/>
</dbReference>
<name>A0A919MN36_9ACTN</name>
<proteinExistence type="predicted"/>
<dbReference type="InterPro" id="IPR024072">
    <property type="entry name" value="DHFR-like_dom_sf"/>
</dbReference>
<dbReference type="PANTHER" id="PTHR38011">
    <property type="entry name" value="DIHYDROFOLATE REDUCTASE FAMILY PROTEIN (AFU_ORTHOLOGUE AFUA_8G06820)"/>
    <property type="match status" value="1"/>
</dbReference>
<evidence type="ECO:0000259" key="1">
    <source>
        <dbReference type="Pfam" id="PF01872"/>
    </source>
</evidence>
<feature type="domain" description="Bacterial bifunctional deaminase-reductase C-terminal" evidence="1">
    <location>
        <begin position="49"/>
        <end position="223"/>
    </location>
</feature>
<dbReference type="PANTHER" id="PTHR38011:SF11">
    <property type="entry name" value="2,5-DIAMINO-6-RIBOSYLAMINO-4(3H)-PYRIMIDINONE 5'-PHOSPHATE REDUCTASE"/>
    <property type="match status" value="1"/>
</dbReference>
<dbReference type="InterPro" id="IPR002734">
    <property type="entry name" value="RibDG_C"/>
</dbReference>